<sequence>IGTKIEETMEEKEAAAARRVFSELKPLCTELFQLLGESQKNSHSLLHSLTAYVQQAPRPALNPCLDYILVPLLLLLDASIACRSTKDIDSTNMPLKVSDSVAEGVLTCLEEVLKRCSLTSTNQLSILLRKFTSGALLSPSEAAEEFRHGIVRCLKAVILGLGPCSDEACTCKIIPLDLGSPFQIKDPILSHSETKLVCDGGCLLAFLQSEDASAAVGHLLSLLLQIAEAEARRGHLGSGKLRADALLTLRLLISKVGSADALAFFLPGVVSGLAKVLRVSKFAIGVSFQPTSGAAGSIGAIEQAVKGFAEMLVLCLADEQNANQLDAGGAEAYNEGLSETFSSKFKSADSALEALRCLSSQAHAKKDFDVAKEAQYHALNGKDLQQSRKNISQAQGDGRGAIGFNFRVYRDKEWLDKTAQHLDSLLSATYPV</sequence>
<gene>
    <name evidence="2" type="ORF">KI387_013646</name>
</gene>
<dbReference type="PANTHER" id="PTHR18460:SF3">
    <property type="entry name" value="TELO2-INTERACTING PROTEIN 1 HOMOLOG"/>
    <property type="match status" value="1"/>
</dbReference>
<dbReference type="AlphaFoldDB" id="A0AA38FGT9"/>
<dbReference type="PANTHER" id="PTHR18460">
    <property type="entry name" value="TEL2 INTERACTING PROTEIN 1 TTI1 FAMILY MEMBER"/>
    <property type="match status" value="1"/>
</dbReference>
<feature type="domain" description="TTI1 N-terminal TPR" evidence="1">
    <location>
        <begin position="208"/>
        <end position="428"/>
    </location>
</feature>
<dbReference type="OMA" id="DEACTCK"/>
<organism evidence="2 3">
    <name type="scientific">Taxus chinensis</name>
    <name type="common">Chinese yew</name>
    <name type="synonym">Taxus wallichiana var. chinensis</name>
    <dbReference type="NCBI Taxonomy" id="29808"/>
    <lineage>
        <taxon>Eukaryota</taxon>
        <taxon>Viridiplantae</taxon>
        <taxon>Streptophyta</taxon>
        <taxon>Embryophyta</taxon>
        <taxon>Tracheophyta</taxon>
        <taxon>Spermatophyta</taxon>
        <taxon>Pinopsida</taxon>
        <taxon>Pinidae</taxon>
        <taxon>Conifers II</taxon>
        <taxon>Cupressales</taxon>
        <taxon>Taxaceae</taxon>
        <taxon>Taxus</taxon>
    </lineage>
</organism>
<dbReference type="InterPro" id="IPR016024">
    <property type="entry name" value="ARM-type_fold"/>
</dbReference>
<name>A0AA38FGT9_TAXCH</name>
<feature type="non-terminal residue" evidence="2">
    <location>
        <position position="1"/>
    </location>
</feature>
<evidence type="ECO:0000259" key="1">
    <source>
        <dbReference type="Pfam" id="PF24173"/>
    </source>
</evidence>
<keyword evidence="3" id="KW-1185">Reference proteome</keyword>
<accession>A0AA38FGT9</accession>
<dbReference type="SUPFAM" id="SSF48371">
    <property type="entry name" value="ARM repeat"/>
    <property type="match status" value="1"/>
</dbReference>
<dbReference type="EMBL" id="JAHRHJ020000009">
    <property type="protein sequence ID" value="KAH9302063.1"/>
    <property type="molecule type" value="Genomic_DNA"/>
</dbReference>
<comment type="caution">
    <text evidence="2">The sequence shown here is derived from an EMBL/GenBank/DDBJ whole genome shotgun (WGS) entry which is preliminary data.</text>
</comment>
<reference evidence="2 3" key="1">
    <citation type="journal article" date="2021" name="Nat. Plants">
        <title>The Taxus genome provides insights into paclitaxel biosynthesis.</title>
        <authorList>
            <person name="Xiong X."/>
            <person name="Gou J."/>
            <person name="Liao Q."/>
            <person name="Li Y."/>
            <person name="Zhou Q."/>
            <person name="Bi G."/>
            <person name="Li C."/>
            <person name="Du R."/>
            <person name="Wang X."/>
            <person name="Sun T."/>
            <person name="Guo L."/>
            <person name="Liang H."/>
            <person name="Lu P."/>
            <person name="Wu Y."/>
            <person name="Zhang Z."/>
            <person name="Ro D.K."/>
            <person name="Shang Y."/>
            <person name="Huang S."/>
            <person name="Yan J."/>
        </authorList>
    </citation>
    <scope>NUCLEOTIDE SEQUENCE [LARGE SCALE GENOMIC DNA]</scope>
    <source>
        <strain evidence="2">Ta-2019</strain>
    </source>
</reference>
<dbReference type="Proteomes" id="UP000824469">
    <property type="component" value="Unassembled WGS sequence"/>
</dbReference>
<feature type="non-terminal residue" evidence="2">
    <location>
        <position position="432"/>
    </location>
</feature>
<proteinExistence type="predicted"/>
<protein>
    <recommendedName>
        <fullName evidence="1">TTI1 N-terminal TPR domain-containing protein</fullName>
    </recommendedName>
</protein>
<dbReference type="Pfam" id="PF24173">
    <property type="entry name" value="TPR_TTI1_N"/>
    <property type="match status" value="2"/>
</dbReference>
<evidence type="ECO:0000313" key="2">
    <source>
        <dbReference type="EMBL" id="KAH9302063.1"/>
    </source>
</evidence>
<evidence type="ECO:0000313" key="3">
    <source>
        <dbReference type="Proteomes" id="UP000824469"/>
    </source>
</evidence>
<dbReference type="InterPro" id="IPR057566">
    <property type="entry name" value="TPR_TTI1_N"/>
</dbReference>
<feature type="domain" description="TTI1 N-terminal TPR" evidence="1">
    <location>
        <begin position="21"/>
        <end position="160"/>
    </location>
</feature>
<dbReference type="InterPro" id="IPR052587">
    <property type="entry name" value="TELO2-interacting_protein_1"/>
</dbReference>
<dbReference type="GO" id="GO:0005737">
    <property type="term" value="C:cytoplasm"/>
    <property type="evidence" value="ECO:0007669"/>
    <property type="project" value="TreeGrafter"/>
</dbReference>